<evidence type="ECO:0000313" key="18">
    <source>
        <dbReference type="RefSeq" id="XP_023387812.1"/>
    </source>
</evidence>
<evidence type="ECO:0000256" key="8">
    <source>
        <dbReference type="ARBA" id="ARBA00023123"/>
    </source>
</evidence>
<feature type="binding site" evidence="11">
    <location>
        <begin position="158"/>
        <end position="165"/>
    </location>
    <ligand>
        <name>ATP</name>
        <dbReference type="ChEBI" id="CHEBI:30616"/>
    </ligand>
</feature>
<dbReference type="PROSITE" id="PS50096">
    <property type="entry name" value="IQ"/>
    <property type="match status" value="5"/>
</dbReference>
<dbReference type="Gene3D" id="3.40.850.10">
    <property type="entry name" value="Kinesin motor domain"/>
    <property type="match status" value="2"/>
</dbReference>
<dbReference type="Gene3D" id="1.20.120.720">
    <property type="entry name" value="Myosin VI head, motor domain, U50 subdomain"/>
    <property type="match status" value="1"/>
</dbReference>
<dbReference type="InterPro" id="IPR037990">
    <property type="entry name" value="Myo5b_CBD"/>
</dbReference>
<dbReference type="FunFam" id="1.20.58.530:FF:000002">
    <property type="entry name" value="Class V myosin"/>
    <property type="match status" value="1"/>
</dbReference>
<dbReference type="SMART" id="SM00242">
    <property type="entry name" value="MYSc"/>
    <property type="match status" value="1"/>
</dbReference>
<dbReference type="GO" id="GO:0005737">
    <property type="term" value="C:cytoplasm"/>
    <property type="evidence" value="ECO:0007669"/>
    <property type="project" value="TreeGrafter"/>
</dbReference>
<dbReference type="PROSITE" id="PS51456">
    <property type="entry name" value="MYOSIN_MOTOR"/>
    <property type="match status" value="1"/>
</dbReference>
<keyword evidence="4 11" id="KW-0547">Nucleotide-binding</keyword>
<dbReference type="InterPro" id="IPR036103">
    <property type="entry name" value="MYSc_Myo5"/>
</dbReference>
<sequence>MSITYTRVWIPDPDEVWRSAELTKDYKEGDKSLQLRLEDETIREYPIDVQSNQLPFLRNPDILVGENDLTALSYLHEPAVLHNLKVRFLESNHIYTYCGIVLVAINPYEQLPIYGQDVIYAYSGQNMGDMDPHIFAVAEEAYKQMARDEKNQSIIVSGESGAGKTVSAKYAMRYFATVGGSASDTNIEEKVLASSPIMEAIGNAKTTRNDNSSRFGKYIQIGFDKRYHIIGANMRTYLLEKSRVVFQADDERNYHIFYQLCAAASLPEFKELALTCAEDFFYTSQGGDTSIEGVDDAEDFEKTRQAFTLLGVRESHQISIFKIIASILHLGNVEIQAERDGESCSISPQDEHLSNFCQLLGVEHNQMEHWLCHRKLVTTSETYVKPMSLQQVVNAPPDLCIFLISEWPQVPSRTYDSFPCKFALALVLFWLEGMEGTPRRLKPNTSPQKSRFETFEVNSFEQFCINYANEKLQQQFNSHVFKLEQEEYMKEQIPWTLIDFYDNQPCIDLIEAKLGILDLLDEECKVPKGTDQNWAQKLYDRHSGSQHFQKPRMSNTAFIVVHFADKVEYLSDGFLEKNRDTVYEEQINILKASKFPLVADLFHDDKDSVPASTTSGKGSSSKINIRSARPQLKVANKEHKKTVGHQFRTSLHLLMETLNATTPHYVRCIKPNDEKLPFHFDPKRAVQQLRACGVLETIRISAAGYPSRWAYHDFFNRYRVLVKKRELANADKKAICNSPPCLAKDPDKFQFGRSKIFFRAGQVAYLEKLRADKFRAATIMIQKTVRGWLQKLKYRRLKRATLTLQRYCRGHLARRLAEHLRRTQAAVVFQKQYRMRRARLAYQRICRAAIVIQAFTRGMFVRRIYHKVLWEHKATIIQKHTRGWMARRHFQRLRGAAIVIQCAFRRLKAKQELKMLKIEARSAEHLKRLNVGMENKVVQLQRKIDDQNKEFKTLSEQLSAVTSTHAMEVEKLKKELAHYQQSQGSDSSLRLQEEVESLRTELQRAHSERKILEDAHTRENDELRKRVADLEQENALLKDEKEQLNHQILCQSKDEFAQSSVKENLLMKKELEEERSRYQNLVKEYSRLEQRYDNLRDEMTIVKQTPGHRRNPSNQSSLESDSNYPSISTSEVGDTEDALQQVEEIGLEKAAMDMTVFLKLQKRVRELEQERKKLQVQLEKREQQDSKKVQVEQLKSDTDLDQDADLAYNSLKRQELESENKKLKNDLNELRKAVADQAAQNNSTHSSPDSYNLLLNQLRLANEELEVRKEEVLILRTQIVSADQRRLAAKSTEPNINARTSWPNSEKHVDQEDAIEAYHGVCQTNSKTEDWGYLNEDGELGLAYQGLKQVARLLEAQLQAQGREHEEEVERLKAQVEALKEELDKQQQTFCQTLLLSPEAQVEFGIQQELSRLTNENLDLKELVEKLEKNERKLKKQLKIYMKKVQDLEGRVCVCAVRHRCAQPHAMSYRKILKTFGFQTRILTAPSIHRKSNPCHLLLSELKPQTLAGTVPCLPAYILYMCIRHADYVNDDLKVHSLLTSTINGIKKVLKKHNDDFEMTTFWLSNTCRLLHCLKQYSGDEGFMTRNTAKQNEHCLKNFDLTEYRQVLSDLSIQIYQQLIKIAEGVLQPMIVSAMLENESIQGLCGVKPTGYRKRSSSMADGENSYCLEAVIRQMNCFHTVMCDQGLDPEIILQVFKQLFYMITAVTLNNLLLRKDVCSWSTGMQLRYNISQLEEWLRGRNLHQSGAVQTMEPLIQAAQLLQLKKKTPEDAEAICSLCTSLSTQQIVKILNLYTPLNEFEERVTVSFIRTIQAQLQERNDPQQLLLDYKHMFPVLFPFNPSSLTMDSIHIPACLNLEFLNEV</sequence>
<dbReference type="InterPro" id="IPR036961">
    <property type="entry name" value="Kinesin_motor_dom_sf"/>
</dbReference>
<dbReference type="GO" id="GO:0005516">
    <property type="term" value="F:calmodulin binding"/>
    <property type="evidence" value="ECO:0007669"/>
    <property type="project" value="UniProtKB-KW"/>
</dbReference>
<feature type="coiled-coil region" evidence="12">
    <location>
        <begin position="906"/>
        <end position="957"/>
    </location>
</feature>
<feature type="coiled-coil region" evidence="12">
    <location>
        <begin position="1213"/>
        <end position="1275"/>
    </location>
</feature>
<dbReference type="SUPFAM" id="SSF52540">
    <property type="entry name" value="P-loop containing nucleoside triphosphate hydrolases"/>
    <property type="match status" value="2"/>
</dbReference>
<dbReference type="GO" id="GO:0051015">
    <property type="term" value="F:actin filament binding"/>
    <property type="evidence" value="ECO:0007669"/>
    <property type="project" value="TreeGrafter"/>
</dbReference>
<evidence type="ECO:0000256" key="13">
    <source>
        <dbReference type="SAM" id="MobiDB-lite"/>
    </source>
</evidence>
<evidence type="ECO:0000256" key="2">
    <source>
        <dbReference type="ARBA" id="ARBA00022553"/>
    </source>
</evidence>
<dbReference type="Pfam" id="PF01843">
    <property type="entry name" value="DIL"/>
    <property type="match status" value="1"/>
</dbReference>
<dbReference type="GeneID" id="105293615"/>
<keyword evidence="9 11" id="KW-0505">Motor protein</keyword>
<dbReference type="GO" id="GO:0016020">
    <property type="term" value="C:membrane"/>
    <property type="evidence" value="ECO:0007669"/>
    <property type="project" value="TreeGrafter"/>
</dbReference>
<dbReference type="PRINTS" id="PR00193">
    <property type="entry name" value="MYOSINHEAVY"/>
</dbReference>
<dbReference type="InterPro" id="IPR027417">
    <property type="entry name" value="P-loop_NTPase"/>
</dbReference>
<dbReference type="FunFam" id="1.20.5.190:FF:000006">
    <property type="entry name" value="Myosin VA"/>
    <property type="match status" value="1"/>
</dbReference>
<keyword evidence="6" id="KW-0112">Calmodulin-binding</keyword>
<evidence type="ECO:0000259" key="15">
    <source>
        <dbReference type="PROSITE" id="PS51456"/>
    </source>
</evidence>
<feature type="domain" description="Dilute" evidence="14">
    <location>
        <begin position="1540"/>
        <end position="1817"/>
    </location>
</feature>
<dbReference type="PROSITE" id="PS51126">
    <property type="entry name" value="DILUTE"/>
    <property type="match status" value="1"/>
</dbReference>
<dbReference type="SMART" id="SM00015">
    <property type="entry name" value="IQ"/>
    <property type="match status" value="6"/>
</dbReference>
<evidence type="ECO:0000256" key="12">
    <source>
        <dbReference type="SAM" id="Coils"/>
    </source>
</evidence>
<dbReference type="Proteomes" id="UP000515202">
    <property type="component" value="Unplaced"/>
</dbReference>
<dbReference type="OrthoDB" id="6108017at2759"/>
<dbReference type="Gene3D" id="6.20.240.20">
    <property type="match status" value="1"/>
</dbReference>
<reference evidence="18" key="1">
    <citation type="submission" date="2025-08" db="UniProtKB">
        <authorList>
            <consortium name="RefSeq"/>
        </authorList>
    </citation>
    <scope>IDENTIFICATION</scope>
    <source>
        <tissue evidence="18">Kidney</tissue>
    </source>
</reference>
<dbReference type="PANTHER" id="PTHR13140">
    <property type="entry name" value="MYOSIN"/>
    <property type="match status" value="1"/>
</dbReference>
<dbReference type="FunFam" id="1.20.5.190:FF:000037">
    <property type="entry name" value="Myosin VB"/>
    <property type="match status" value="1"/>
</dbReference>
<gene>
    <name evidence="18" type="primary">MYO5B</name>
</gene>
<dbReference type="Gene3D" id="1.10.10.820">
    <property type="match status" value="1"/>
</dbReference>
<evidence type="ECO:0000256" key="9">
    <source>
        <dbReference type="ARBA" id="ARBA00023175"/>
    </source>
</evidence>
<proteinExistence type="inferred from homology"/>
<protein>
    <submittedName>
        <fullName evidence="18">Unconventional myosin-Vb</fullName>
    </submittedName>
</protein>
<evidence type="ECO:0000256" key="7">
    <source>
        <dbReference type="ARBA" id="ARBA00023054"/>
    </source>
</evidence>
<evidence type="ECO:0000256" key="4">
    <source>
        <dbReference type="ARBA" id="ARBA00022741"/>
    </source>
</evidence>
<dbReference type="GO" id="GO:0016459">
    <property type="term" value="C:myosin complex"/>
    <property type="evidence" value="ECO:0007669"/>
    <property type="project" value="UniProtKB-KW"/>
</dbReference>
<dbReference type="Gene3D" id="1.20.5.190">
    <property type="match status" value="3"/>
</dbReference>
<dbReference type="Gene3D" id="1.20.58.530">
    <property type="match status" value="1"/>
</dbReference>
<dbReference type="InterPro" id="IPR004009">
    <property type="entry name" value="SH3_Myosin"/>
</dbReference>
<feature type="coiled-coil region" evidence="12">
    <location>
        <begin position="1355"/>
        <end position="1451"/>
    </location>
</feature>
<evidence type="ECO:0000256" key="11">
    <source>
        <dbReference type="PROSITE-ProRule" id="PRU00782"/>
    </source>
</evidence>
<dbReference type="CDD" id="cd15477">
    <property type="entry name" value="Myo5b_CBD"/>
    <property type="match status" value="1"/>
</dbReference>
<feature type="region of interest" description="Disordered" evidence="13">
    <location>
        <begin position="1102"/>
        <end position="1136"/>
    </location>
</feature>
<keyword evidence="17" id="KW-1185">Reference proteome</keyword>
<comment type="similarity">
    <text evidence="1 11">Belongs to the TRAFAC class myosin-kinesin ATPase superfamily. Myosin family.</text>
</comment>
<dbReference type="CDD" id="cd01380">
    <property type="entry name" value="MYSc_Myo5"/>
    <property type="match status" value="1"/>
</dbReference>
<dbReference type="Pfam" id="PF00063">
    <property type="entry name" value="Myosin_head"/>
    <property type="match status" value="2"/>
</dbReference>
<keyword evidence="3" id="KW-0677">Repeat</keyword>
<dbReference type="PROSITE" id="PS51844">
    <property type="entry name" value="SH3_LIKE"/>
    <property type="match status" value="1"/>
</dbReference>
<evidence type="ECO:0000259" key="14">
    <source>
        <dbReference type="PROSITE" id="PS51126"/>
    </source>
</evidence>
<evidence type="ECO:0000259" key="16">
    <source>
        <dbReference type="PROSITE" id="PS51844"/>
    </source>
</evidence>
<keyword evidence="5 11" id="KW-0067">ATP-binding</keyword>
<feature type="region of interest" description="Actin-binding" evidence="11">
    <location>
        <begin position="651"/>
        <end position="673"/>
    </location>
</feature>
<dbReference type="GO" id="GO:0007015">
    <property type="term" value="P:actin filament organization"/>
    <property type="evidence" value="ECO:0007669"/>
    <property type="project" value="TreeGrafter"/>
</dbReference>
<dbReference type="RefSeq" id="XP_023387812.1">
    <property type="nucleotide sequence ID" value="XM_023532044.1"/>
</dbReference>
<dbReference type="InterPro" id="IPR002710">
    <property type="entry name" value="Dilute_dom"/>
</dbReference>
<dbReference type="SMART" id="SM01132">
    <property type="entry name" value="DIL"/>
    <property type="match status" value="1"/>
</dbReference>
<feature type="coiled-coil region" evidence="12">
    <location>
        <begin position="1157"/>
        <end position="1187"/>
    </location>
</feature>
<evidence type="ECO:0000256" key="5">
    <source>
        <dbReference type="ARBA" id="ARBA00022840"/>
    </source>
</evidence>
<name>A0A6P6CK31_PTEVA</name>
<dbReference type="Pfam" id="PF25966">
    <property type="entry name" value="Myo5a"/>
    <property type="match status" value="1"/>
</dbReference>
<evidence type="ECO:0000313" key="17">
    <source>
        <dbReference type="Proteomes" id="UP000515202"/>
    </source>
</evidence>
<keyword evidence="7 12" id="KW-0175">Coiled coil</keyword>
<dbReference type="PANTHER" id="PTHR13140:SF356">
    <property type="entry name" value="UNCONVENTIONAL MYOSIN-VB"/>
    <property type="match status" value="1"/>
</dbReference>
<feature type="domain" description="Myosin N-terminal SH3-like" evidence="16">
    <location>
        <begin position="3"/>
        <end position="55"/>
    </location>
</feature>
<dbReference type="CTD" id="4645"/>
<evidence type="ECO:0000256" key="10">
    <source>
        <dbReference type="ARBA" id="ARBA00023203"/>
    </source>
</evidence>
<organism evidence="17 18">
    <name type="scientific">Pteropus vampyrus</name>
    <name type="common">Large flying fox</name>
    <dbReference type="NCBI Taxonomy" id="132908"/>
    <lineage>
        <taxon>Eukaryota</taxon>
        <taxon>Metazoa</taxon>
        <taxon>Chordata</taxon>
        <taxon>Craniata</taxon>
        <taxon>Vertebrata</taxon>
        <taxon>Euteleostomi</taxon>
        <taxon>Mammalia</taxon>
        <taxon>Eutheria</taxon>
        <taxon>Laurasiatheria</taxon>
        <taxon>Chiroptera</taxon>
        <taxon>Yinpterochiroptera</taxon>
        <taxon>Pteropodoidea</taxon>
        <taxon>Pteropodidae</taxon>
        <taxon>Pteropodinae</taxon>
        <taxon>Pteropus</taxon>
    </lineage>
</organism>
<dbReference type="GO" id="GO:0005524">
    <property type="term" value="F:ATP binding"/>
    <property type="evidence" value="ECO:0007669"/>
    <property type="project" value="UniProtKB-UniRule"/>
</dbReference>
<dbReference type="KEGG" id="pvp:105293615"/>
<dbReference type="InterPro" id="IPR000048">
    <property type="entry name" value="IQ_motif_EF-hand-BS"/>
</dbReference>
<dbReference type="FunFam" id="1.20.5.190:FF:000001">
    <property type="entry name" value="unconventional myosin-Va"/>
    <property type="match status" value="1"/>
</dbReference>
<dbReference type="Pfam" id="PF00612">
    <property type="entry name" value="IQ"/>
    <property type="match status" value="5"/>
</dbReference>
<keyword evidence="8 11" id="KW-0518">Myosin</keyword>
<evidence type="ECO:0000256" key="6">
    <source>
        <dbReference type="ARBA" id="ARBA00022860"/>
    </source>
</evidence>
<evidence type="ECO:0000256" key="1">
    <source>
        <dbReference type="ARBA" id="ARBA00008314"/>
    </source>
</evidence>
<dbReference type="InterPro" id="IPR058662">
    <property type="entry name" value="Myo5a/b_dom"/>
</dbReference>
<feature type="domain" description="Myosin motor" evidence="15">
    <location>
        <begin position="64"/>
        <end position="771"/>
    </location>
</feature>
<feature type="compositionally biased region" description="Polar residues" evidence="13">
    <location>
        <begin position="1112"/>
        <end position="1132"/>
    </location>
</feature>
<evidence type="ECO:0000256" key="3">
    <source>
        <dbReference type="ARBA" id="ARBA00022737"/>
    </source>
</evidence>
<dbReference type="FunFam" id="1.10.10.820:FF:000001">
    <property type="entry name" value="Myosin heavy chain"/>
    <property type="match status" value="1"/>
</dbReference>
<accession>A0A6P6CK31</accession>
<dbReference type="GO" id="GO:0000146">
    <property type="term" value="F:microfilament motor activity"/>
    <property type="evidence" value="ECO:0007669"/>
    <property type="project" value="TreeGrafter"/>
</dbReference>
<keyword evidence="10 11" id="KW-0009">Actin-binding</keyword>
<dbReference type="InterPro" id="IPR001609">
    <property type="entry name" value="Myosin_head_motor_dom-like"/>
</dbReference>
<keyword evidence="2" id="KW-0597">Phosphoprotein</keyword>